<name>A0A926DFV1_9FIRM</name>
<organism evidence="1 2">
    <name type="scientific">Feifania hominis</name>
    <dbReference type="NCBI Taxonomy" id="2763660"/>
    <lineage>
        <taxon>Bacteria</taxon>
        <taxon>Bacillati</taxon>
        <taxon>Bacillota</taxon>
        <taxon>Clostridia</taxon>
        <taxon>Eubacteriales</taxon>
        <taxon>Feifaniaceae</taxon>
        <taxon>Feifania</taxon>
    </lineage>
</organism>
<comment type="caution">
    <text evidence="1">The sequence shown here is derived from an EMBL/GenBank/DDBJ whole genome shotgun (WGS) entry which is preliminary data.</text>
</comment>
<dbReference type="InterPro" id="IPR013324">
    <property type="entry name" value="RNA_pol_sigma_r3/r4-like"/>
</dbReference>
<dbReference type="AlphaFoldDB" id="A0A926DFV1"/>
<protein>
    <submittedName>
        <fullName evidence="1">Uncharacterized protein</fullName>
    </submittedName>
</protein>
<dbReference type="SUPFAM" id="SSF88659">
    <property type="entry name" value="Sigma3 and sigma4 domains of RNA polymerase sigma factors"/>
    <property type="match status" value="1"/>
</dbReference>
<sequence length="140" mass="16417">MTTVEWLSRARSLDSEITALLTAQRRAFERVLNVTGRLREIVVKGGLRQDPMERYLELEETINERINELLEVKQEILAAIRNIDRQEYRVLLIDRYVNGYTWEKVAQHMHYSTKHVLSEMHPAALDAAQRVLEEESRRAG</sequence>
<dbReference type="Proteomes" id="UP000620366">
    <property type="component" value="Unassembled WGS sequence"/>
</dbReference>
<dbReference type="EMBL" id="JACRSP010000005">
    <property type="protein sequence ID" value="MBC8537052.1"/>
    <property type="molecule type" value="Genomic_DNA"/>
</dbReference>
<evidence type="ECO:0000313" key="2">
    <source>
        <dbReference type="Proteomes" id="UP000620366"/>
    </source>
</evidence>
<reference evidence="1" key="1">
    <citation type="submission" date="2020-08" db="EMBL/GenBank/DDBJ databases">
        <title>Genome public.</title>
        <authorList>
            <person name="Liu C."/>
            <person name="Sun Q."/>
        </authorList>
    </citation>
    <scope>NUCLEOTIDE SEQUENCE</scope>
    <source>
        <strain evidence="1">BX7</strain>
    </source>
</reference>
<proteinExistence type="predicted"/>
<accession>A0A926DFV1</accession>
<keyword evidence="2" id="KW-1185">Reference proteome</keyword>
<gene>
    <name evidence="1" type="ORF">H8695_10175</name>
</gene>
<dbReference type="RefSeq" id="WP_249301267.1">
    <property type="nucleotide sequence ID" value="NZ_JACRSP010000005.1"/>
</dbReference>
<evidence type="ECO:0000313" key="1">
    <source>
        <dbReference type="EMBL" id="MBC8537052.1"/>
    </source>
</evidence>